<evidence type="ECO:0000313" key="2">
    <source>
        <dbReference type="EMBL" id="GAA2330405.1"/>
    </source>
</evidence>
<sequence>MEDEFTSPDAYRAVGAEVQLPPKVVRTFARQTQSRAEYEAETIALEIVGLFRNHGIHVTDELCVAAGDLAFAAALTQLNVNALSPGGSDLPSPPRRWGLRSHVHQTTPEDVPCGRHR</sequence>
<accession>A0ABN3FHX1</accession>
<evidence type="ECO:0000256" key="1">
    <source>
        <dbReference type="SAM" id="MobiDB-lite"/>
    </source>
</evidence>
<dbReference type="EMBL" id="BAAASX010000002">
    <property type="protein sequence ID" value="GAA2330405.1"/>
    <property type="molecule type" value="Genomic_DNA"/>
</dbReference>
<proteinExistence type="predicted"/>
<organism evidence="2 3">
    <name type="scientific">Glycomyces rutgersensis</name>
    <dbReference type="NCBI Taxonomy" id="58115"/>
    <lineage>
        <taxon>Bacteria</taxon>
        <taxon>Bacillati</taxon>
        <taxon>Actinomycetota</taxon>
        <taxon>Actinomycetes</taxon>
        <taxon>Glycomycetales</taxon>
        <taxon>Glycomycetaceae</taxon>
        <taxon>Glycomyces</taxon>
    </lineage>
</organism>
<evidence type="ECO:0000313" key="3">
    <source>
        <dbReference type="Proteomes" id="UP001501584"/>
    </source>
</evidence>
<keyword evidence="3" id="KW-1185">Reference proteome</keyword>
<feature type="region of interest" description="Disordered" evidence="1">
    <location>
        <begin position="83"/>
        <end position="117"/>
    </location>
</feature>
<reference evidence="2 3" key="1">
    <citation type="journal article" date="2019" name="Int. J. Syst. Evol. Microbiol.">
        <title>The Global Catalogue of Microorganisms (GCM) 10K type strain sequencing project: providing services to taxonomists for standard genome sequencing and annotation.</title>
        <authorList>
            <consortium name="The Broad Institute Genomics Platform"/>
            <consortium name="The Broad Institute Genome Sequencing Center for Infectious Disease"/>
            <person name="Wu L."/>
            <person name="Ma J."/>
        </authorList>
    </citation>
    <scope>NUCLEOTIDE SEQUENCE [LARGE SCALE GENOMIC DNA]</scope>
    <source>
        <strain evidence="2 3">JCM 6238</strain>
    </source>
</reference>
<name>A0ABN3FHX1_9ACTN</name>
<gene>
    <name evidence="2" type="ORF">GCM10010403_22630</name>
</gene>
<protein>
    <submittedName>
        <fullName evidence="2">Uncharacterized protein</fullName>
    </submittedName>
</protein>
<dbReference type="Proteomes" id="UP001501584">
    <property type="component" value="Unassembled WGS sequence"/>
</dbReference>
<comment type="caution">
    <text evidence="2">The sequence shown here is derived from an EMBL/GenBank/DDBJ whole genome shotgun (WGS) entry which is preliminary data.</text>
</comment>